<organism evidence="2 3">
    <name type="scientific">Rhodococcus aetherivorans</name>
    <dbReference type="NCBI Taxonomy" id="191292"/>
    <lineage>
        <taxon>Bacteria</taxon>
        <taxon>Bacillati</taxon>
        <taxon>Actinomycetota</taxon>
        <taxon>Actinomycetes</taxon>
        <taxon>Mycobacteriales</taxon>
        <taxon>Nocardiaceae</taxon>
        <taxon>Rhodococcus</taxon>
    </lineage>
</organism>
<dbReference type="PANTHER" id="PTHR42951">
    <property type="entry name" value="METALLO-BETA-LACTAMASE DOMAIN-CONTAINING"/>
    <property type="match status" value="1"/>
</dbReference>
<dbReference type="Proteomes" id="UP001163947">
    <property type="component" value="Chromosome"/>
</dbReference>
<accession>A0AA46SA41</accession>
<evidence type="ECO:0000259" key="1">
    <source>
        <dbReference type="SMART" id="SM00849"/>
    </source>
</evidence>
<dbReference type="InterPro" id="IPR036866">
    <property type="entry name" value="RibonucZ/Hydroxyglut_hydro"/>
</dbReference>
<dbReference type="EMBL" id="CP106982">
    <property type="protein sequence ID" value="UYF93513.1"/>
    <property type="molecule type" value="Genomic_DNA"/>
</dbReference>
<sequence length="193" mass="20872">MVTRVDGGADEQLPAWVIWRQRPFPDTNLLLLDGREAALVDSGFVGHAQQTAEWVHAHSDNLTRVVNTHWHADHVGGNALPQARGAGIAAGAPDADAVARRDPGCCLAEYLDQPVAPYTVDEPLDDGQVLRLGDTDWEVSAPRATHPATWRCGSPRSDYWWSETRCPTTTSAGSTVPSTALTRPARPCNRCTG</sequence>
<evidence type="ECO:0000313" key="2">
    <source>
        <dbReference type="EMBL" id="UYF93513.1"/>
    </source>
</evidence>
<feature type="domain" description="Metallo-beta-lactamase" evidence="1">
    <location>
        <begin position="26"/>
        <end position="186"/>
    </location>
</feature>
<dbReference type="SUPFAM" id="SSF56281">
    <property type="entry name" value="Metallo-hydrolase/oxidoreductase"/>
    <property type="match status" value="1"/>
</dbReference>
<protein>
    <submittedName>
        <fullName evidence="2">MBL fold metallo-hydrolase</fullName>
    </submittedName>
</protein>
<reference evidence="2" key="1">
    <citation type="submission" date="2022-09" db="EMBL/GenBank/DDBJ databases">
        <title>The genome sequence of Rhodococcus aetherivorans N1.</title>
        <authorList>
            <person name="Jiang W."/>
        </authorList>
    </citation>
    <scope>NUCLEOTIDE SEQUENCE</scope>
    <source>
        <strain evidence="2">N1</strain>
    </source>
</reference>
<proteinExistence type="predicted"/>
<evidence type="ECO:0000313" key="3">
    <source>
        <dbReference type="Proteomes" id="UP001163947"/>
    </source>
</evidence>
<name>A0AA46SA41_9NOCA</name>
<dbReference type="AlphaFoldDB" id="A0AA46SA41"/>
<dbReference type="InterPro" id="IPR050855">
    <property type="entry name" value="NDM-1-like"/>
</dbReference>
<dbReference type="CDD" id="cd06262">
    <property type="entry name" value="metallo-hydrolase-like_MBL-fold"/>
    <property type="match status" value="1"/>
</dbReference>
<dbReference type="Gene3D" id="3.60.15.10">
    <property type="entry name" value="Ribonuclease Z/Hydroxyacylglutathione hydrolase-like"/>
    <property type="match status" value="1"/>
</dbReference>
<dbReference type="InterPro" id="IPR001279">
    <property type="entry name" value="Metallo-B-lactamas"/>
</dbReference>
<dbReference type="SMART" id="SM00849">
    <property type="entry name" value="Lactamase_B"/>
    <property type="match status" value="1"/>
</dbReference>
<dbReference type="Pfam" id="PF00753">
    <property type="entry name" value="Lactamase_B"/>
    <property type="match status" value="1"/>
</dbReference>
<gene>
    <name evidence="2" type="ORF">OCS65_24260</name>
</gene>